<name>A0A9Q9AK73_9PEZI</name>
<dbReference type="EMBL" id="CP099420">
    <property type="protein sequence ID" value="USW50540.1"/>
    <property type="molecule type" value="Genomic_DNA"/>
</dbReference>
<keyword evidence="3" id="KW-1185">Reference proteome</keyword>
<evidence type="ECO:0000313" key="2">
    <source>
        <dbReference type="EMBL" id="USW50540.1"/>
    </source>
</evidence>
<sequence>MPVQMGNSTSTLINKSPGSHSTRREVEDVLNRLVVLSEVKATTHYQRVIKSPIDADILPIERIVRRLHVVHCGIKQNADVVSNLVEEYLGQYFKTEILEGLTAIICQTLDRLISSTSDKNSSEMTSYAITIARIWMSFWKIAWSHR</sequence>
<evidence type="ECO:0000313" key="3">
    <source>
        <dbReference type="Proteomes" id="UP001056384"/>
    </source>
</evidence>
<protein>
    <submittedName>
        <fullName evidence="2">Uncharacterized protein</fullName>
    </submittedName>
</protein>
<feature type="region of interest" description="Disordered" evidence="1">
    <location>
        <begin position="1"/>
        <end position="21"/>
    </location>
</feature>
<feature type="compositionally biased region" description="Polar residues" evidence="1">
    <location>
        <begin position="1"/>
        <end position="20"/>
    </location>
</feature>
<proteinExistence type="predicted"/>
<dbReference type="AlphaFoldDB" id="A0A9Q9AK73"/>
<gene>
    <name evidence="2" type="ORF">Slin15195_G038590</name>
</gene>
<dbReference type="Proteomes" id="UP001056384">
    <property type="component" value="Chromosome 3"/>
</dbReference>
<evidence type="ECO:0000256" key="1">
    <source>
        <dbReference type="SAM" id="MobiDB-lite"/>
    </source>
</evidence>
<reference evidence="2" key="1">
    <citation type="submission" date="2022-06" db="EMBL/GenBank/DDBJ databases">
        <title>Complete genome sequences of two strains of the flax pathogen Septoria linicola.</title>
        <authorList>
            <person name="Lapalu N."/>
            <person name="Simon A."/>
            <person name="Demenou B."/>
            <person name="Paumier D."/>
            <person name="Guillot M.-P."/>
            <person name="Gout L."/>
            <person name="Valade R."/>
        </authorList>
    </citation>
    <scope>NUCLEOTIDE SEQUENCE</scope>
    <source>
        <strain evidence="2">SE15195</strain>
    </source>
</reference>
<organism evidence="2 3">
    <name type="scientific">Septoria linicola</name>
    <dbReference type="NCBI Taxonomy" id="215465"/>
    <lineage>
        <taxon>Eukaryota</taxon>
        <taxon>Fungi</taxon>
        <taxon>Dikarya</taxon>
        <taxon>Ascomycota</taxon>
        <taxon>Pezizomycotina</taxon>
        <taxon>Dothideomycetes</taxon>
        <taxon>Dothideomycetidae</taxon>
        <taxon>Mycosphaerellales</taxon>
        <taxon>Mycosphaerellaceae</taxon>
        <taxon>Septoria</taxon>
    </lineage>
</organism>
<accession>A0A9Q9AK73</accession>